<evidence type="ECO:0000256" key="1">
    <source>
        <dbReference type="SAM" id="Coils"/>
    </source>
</evidence>
<dbReference type="VEuPathDB" id="FungiDB:QG37_06881"/>
<gene>
    <name evidence="3" type="ORF">QG37_06881</name>
</gene>
<feature type="region of interest" description="Disordered" evidence="2">
    <location>
        <begin position="239"/>
        <end position="263"/>
    </location>
</feature>
<proteinExistence type="predicted"/>
<name>A0A0L0NRH5_CANAR</name>
<dbReference type="VEuPathDB" id="FungiDB:CJJ09_004766"/>
<protein>
    <submittedName>
        <fullName evidence="3">Uncharacterized protein</fullName>
    </submittedName>
</protein>
<sequence>MSYQFDPLYQWINNPNLPLNPLPSDVEYEIGLEEGRVPKATLGPCVFIDSHQKADLFFKKFQPNNINDARNSTALVFIVDFTHKGLKYKDGPFMVVLDEMRMFLVLPAPHATFYMPEIFNHLEPDPDSWWIQEQVEMDFFNYYDQKAEHYAYCEAQRQAEEEAKQAAREAAERAKRAKAEDEAREAHWMAEADALRAQLKADEKAKEIQAAIKAAYEAEERIEVEAAAMRAAQNELDYSDSDYYNDYDSDDYDSGSDEEDYEEYERKKEEAYILSLADFNPSFEPKSCSSLPKPNDAEKLKNFLEVGQLSYHFHFVRLLHLFRYVPYHLKKQEILTAISLQLTLADTLKPKVTVLVIEDAFESSLLPARKESIDLETIKVEARIEENLDKQPPSHMFSLLLQWVKRKLSHLMSLLQKLVILL</sequence>
<dbReference type="VEuPathDB" id="FungiDB:CJI97_004697"/>
<feature type="coiled-coil region" evidence="1">
    <location>
        <begin position="153"/>
        <end position="184"/>
    </location>
</feature>
<comment type="caution">
    <text evidence="3">The sequence shown here is derived from an EMBL/GenBank/DDBJ whole genome shotgun (WGS) entry which is preliminary data.</text>
</comment>
<keyword evidence="1" id="KW-0175">Coiled coil</keyword>
<accession>A0A0L0NRH5</accession>
<dbReference type="VEuPathDB" id="FungiDB:CJJ07_002760"/>
<dbReference type="EMBL" id="LGST01000050">
    <property type="protein sequence ID" value="KND96767.1"/>
    <property type="molecule type" value="Genomic_DNA"/>
</dbReference>
<evidence type="ECO:0000313" key="4">
    <source>
        <dbReference type="Proteomes" id="UP000037122"/>
    </source>
</evidence>
<dbReference type="Proteomes" id="UP000037122">
    <property type="component" value="Unassembled WGS sequence"/>
</dbReference>
<dbReference type="VEuPathDB" id="FungiDB:CJI96_0004398"/>
<evidence type="ECO:0000256" key="2">
    <source>
        <dbReference type="SAM" id="MobiDB-lite"/>
    </source>
</evidence>
<evidence type="ECO:0000313" key="3">
    <source>
        <dbReference type="EMBL" id="KND96767.1"/>
    </source>
</evidence>
<dbReference type="AlphaFoldDB" id="A0A0L0NRH5"/>
<dbReference type="VEuPathDB" id="FungiDB:B9J08_004755"/>
<reference evidence="4" key="1">
    <citation type="journal article" date="2015" name="BMC Genomics">
        <title>Draft genome of a commonly misdiagnosed multidrug resistant pathogen Candida auris.</title>
        <authorList>
            <person name="Chatterjee S."/>
            <person name="Alampalli S.V."/>
            <person name="Nageshan R.K."/>
            <person name="Chettiar S.T."/>
            <person name="Joshi S."/>
            <person name="Tatu U.S."/>
        </authorList>
    </citation>
    <scope>NUCLEOTIDE SEQUENCE [LARGE SCALE GENOMIC DNA]</scope>
    <source>
        <strain evidence="4">6684</strain>
    </source>
</reference>
<organism evidence="3 4">
    <name type="scientific">Candidozyma auris</name>
    <name type="common">Yeast</name>
    <name type="synonym">Candida auris</name>
    <dbReference type="NCBI Taxonomy" id="498019"/>
    <lineage>
        <taxon>Eukaryota</taxon>
        <taxon>Fungi</taxon>
        <taxon>Dikarya</taxon>
        <taxon>Ascomycota</taxon>
        <taxon>Saccharomycotina</taxon>
        <taxon>Pichiomycetes</taxon>
        <taxon>Metschnikowiaceae</taxon>
        <taxon>Candidozyma</taxon>
    </lineage>
</organism>